<gene>
    <name evidence="1" type="ORF">SBA5_30045</name>
</gene>
<dbReference type="AlphaFoldDB" id="A0A2N9LC39"/>
<reference evidence="2" key="1">
    <citation type="submission" date="2018-02" db="EMBL/GenBank/DDBJ databases">
        <authorList>
            <person name="Hausmann B."/>
        </authorList>
    </citation>
    <scope>NUCLEOTIDE SEQUENCE [LARGE SCALE GENOMIC DNA]</scope>
    <source>
        <strain evidence="2">Peat soil MAG SbA5</strain>
    </source>
</reference>
<proteinExistence type="predicted"/>
<sequence length="71" mass="7045">MAGSLNAGGGSEACVCTRGSCGSCGWRLGGVAAVSDARRGADCAFERAVGCPAGRDDWTSGEFGCRKPGSQ</sequence>
<accession>A0A2N9LC39</accession>
<evidence type="ECO:0000313" key="2">
    <source>
        <dbReference type="Proteomes" id="UP000239735"/>
    </source>
</evidence>
<protein>
    <submittedName>
        <fullName evidence="1">Uncharacterized protein</fullName>
    </submittedName>
</protein>
<organism evidence="1 2">
    <name type="scientific">Candidatus Sulfuritelmatomonas gaucii</name>
    <dbReference type="NCBI Taxonomy" id="2043161"/>
    <lineage>
        <taxon>Bacteria</taxon>
        <taxon>Pseudomonadati</taxon>
        <taxon>Acidobacteriota</taxon>
        <taxon>Terriglobia</taxon>
        <taxon>Terriglobales</taxon>
        <taxon>Acidobacteriaceae</taxon>
        <taxon>Candidatus Sulfuritelmatomonas</taxon>
    </lineage>
</organism>
<name>A0A2N9LC39_9BACT</name>
<dbReference type="EMBL" id="OKRB01000086">
    <property type="protein sequence ID" value="SPE20840.1"/>
    <property type="molecule type" value="Genomic_DNA"/>
</dbReference>
<evidence type="ECO:0000313" key="1">
    <source>
        <dbReference type="EMBL" id="SPE20840.1"/>
    </source>
</evidence>
<dbReference type="Proteomes" id="UP000239735">
    <property type="component" value="Unassembled WGS sequence"/>
</dbReference>